<dbReference type="STRING" id="1346286.SAMN05444362_11779"/>
<evidence type="ECO:0000313" key="3">
    <source>
        <dbReference type="Proteomes" id="UP000184480"/>
    </source>
</evidence>
<name>A0A1M5HXZ0_9BACT</name>
<proteinExistence type="predicted"/>
<dbReference type="AlphaFoldDB" id="A0A1M5HXZ0"/>
<feature type="coiled-coil region" evidence="1">
    <location>
        <begin position="150"/>
        <end position="177"/>
    </location>
</feature>
<gene>
    <name evidence="2" type="ORF">SAMN05444362_11779</name>
</gene>
<dbReference type="RefSeq" id="WP_062182625.1">
    <property type="nucleotide sequence ID" value="NZ_BBXL01000018.1"/>
</dbReference>
<reference evidence="3" key="1">
    <citation type="submission" date="2016-11" db="EMBL/GenBank/DDBJ databases">
        <authorList>
            <person name="Varghese N."/>
            <person name="Submissions S."/>
        </authorList>
    </citation>
    <scope>NUCLEOTIDE SEQUENCE [LARGE SCALE GENOMIC DNA]</scope>
    <source>
        <strain evidence="3">DSM 27370</strain>
    </source>
</reference>
<evidence type="ECO:0000256" key="1">
    <source>
        <dbReference type="SAM" id="Coils"/>
    </source>
</evidence>
<dbReference type="OrthoDB" id="1028439at2"/>
<dbReference type="Proteomes" id="UP000184480">
    <property type="component" value="Unassembled WGS sequence"/>
</dbReference>
<accession>A0A1M5HXZ0</accession>
<keyword evidence="3" id="KW-1185">Reference proteome</keyword>
<dbReference type="EMBL" id="FQUC01000017">
    <property type="protein sequence ID" value="SHG20733.1"/>
    <property type="molecule type" value="Genomic_DNA"/>
</dbReference>
<protein>
    <submittedName>
        <fullName evidence="2">Uncharacterized protein</fullName>
    </submittedName>
</protein>
<sequence>MAQELRSNRQSRVIDDRMQDAKDLAKAEKELRIEHWVYITFEIRHEDGNREVLHKIDIPRDMVDRWRWLIEWRRAKLVCKYPRRKVTVYHCAYDKRTGLQTGFNFLLSKVASAKAQITKVERKIAEYIHYMTHNDLFFNPETDEQLLKANAKLEQKKINYNEVYAILQAEVEKHKNNKDMYKLFVGFKKLGEFKSISEAKQFADRCGETGVFNLIGHLYKDSWYVFEHLKPKEDKENNSNAD</sequence>
<evidence type="ECO:0000313" key="2">
    <source>
        <dbReference type="EMBL" id="SHG20733.1"/>
    </source>
</evidence>
<keyword evidence="1" id="KW-0175">Coiled coil</keyword>
<organism evidence="2 3">
    <name type="scientific">Dysgonomonas macrotermitis</name>
    <dbReference type="NCBI Taxonomy" id="1346286"/>
    <lineage>
        <taxon>Bacteria</taxon>
        <taxon>Pseudomonadati</taxon>
        <taxon>Bacteroidota</taxon>
        <taxon>Bacteroidia</taxon>
        <taxon>Bacteroidales</taxon>
        <taxon>Dysgonomonadaceae</taxon>
        <taxon>Dysgonomonas</taxon>
    </lineage>
</organism>